<dbReference type="Pfam" id="PF01863">
    <property type="entry name" value="YgjP-like"/>
    <property type="match status" value="1"/>
</dbReference>
<proteinExistence type="predicted"/>
<feature type="domain" description="YgjP-like metallopeptidase" evidence="1">
    <location>
        <begin position="90"/>
        <end position="156"/>
    </location>
</feature>
<dbReference type="PANTHER" id="PTHR30399">
    <property type="entry name" value="UNCHARACTERIZED PROTEIN YGJP"/>
    <property type="match status" value="1"/>
</dbReference>
<dbReference type="CDD" id="cd07344">
    <property type="entry name" value="M48_yhfN_like"/>
    <property type="match status" value="1"/>
</dbReference>
<dbReference type="EMBL" id="LN890655">
    <property type="protein sequence ID" value="CUS05047.2"/>
    <property type="molecule type" value="Genomic_DNA"/>
</dbReference>
<dbReference type="PANTHER" id="PTHR30399:SF1">
    <property type="entry name" value="UTP PYROPHOSPHATASE"/>
    <property type="match status" value="1"/>
</dbReference>
<name>A0A161K3L8_9CHLR</name>
<protein>
    <submittedName>
        <fullName evidence="2">Metal-dependent hydrolase</fullName>
    </submittedName>
</protein>
<evidence type="ECO:0000313" key="3">
    <source>
        <dbReference type="Proteomes" id="UP000215027"/>
    </source>
</evidence>
<dbReference type="InterPro" id="IPR053136">
    <property type="entry name" value="UTP_pyrophosphatase-like"/>
</dbReference>
<reference evidence="2" key="1">
    <citation type="submission" date="2016-01" db="EMBL/GenBank/DDBJ databases">
        <authorList>
            <person name="Mcilroy J.S."/>
            <person name="Karst M S."/>
            <person name="Albertsen M."/>
        </authorList>
    </citation>
    <scope>NUCLEOTIDE SEQUENCE</scope>
    <source>
        <strain evidence="2">Cfx-K</strain>
    </source>
</reference>
<sequence length="179" mass="20925">MTTMDKPPQEDWPVRVIRSAQRRKTVSARLEDGVLVIRAPESMRDDELVPIIDSLKKRIRRRGRTAPQSDDLLERRAQEMNKKYFDGRLKWRSVRYVTNQNVSRFGSCTPSDGTIRLSHRLASMPVWVRDYVLVHELAHLLEANHGPRFWKLVNRYPLTERARGYLMAVGLEKIEGDTE</sequence>
<dbReference type="GO" id="GO:0016787">
    <property type="term" value="F:hydrolase activity"/>
    <property type="evidence" value="ECO:0007669"/>
    <property type="project" value="UniProtKB-KW"/>
</dbReference>
<dbReference type="RefSeq" id="WP_197699799.1">
    <property type="nucleotide sequence ID" value="NZ_LN890655.1"/>
</dbReference>
<dbReference type="InterPro" id="IPR002725">
    <property type="entry name" value="YgjP-like_metallopeptidase"/>
</dbReference>
<accession>A0A161K3L8</accession>
<dbReference type="AlphaFoldDB" id="A0A161K3L8"/>
<evidence type="ECO:0000259" key="1">
    <source>
        <dbReference type="Pfam" id="PF01863"/>
    </source>
</evidence>
<dbReference type="KEGG" id="pbf:CFX0092_A3169"/>
<keyword evidence="3" id="KW-1185">Reference proteome</keyword>
<evidence type="ECO:0000313" key="2">
    <source>
        <dbReference type="EMBL" id="CUS05047.2"/>
    </source>
</evidence>
<keyword evidence="2" id="KW-0378">Hydrolase</keyword>
<dbReference type="Gene3D" id="3.30.2010.10">
    <property type="entry name" value="Metalloproteases ('zincins'), catalytic domain"/>
    <property type="match status" value="1"/>
</dbReference>
<gene>
    <name evidence="2" type="ORF">CFX0092_A3169</name>
</gene>
<organism evidence="2 3">
    <name type="scientific">Candidatus Promineifilum breve</name>
    <dbReference type="NCBI Taxonomy" id="1806508"/>
    <lineage>
        <taxon>Bacteria</taxon>
        <taxon>Bacillati</taxon>
        <taxon>Chloroflexota</taxon>
        <taxon>Ardenticatenia</taxon>
        <taxon>Candidatus Promineifilales</taxon>
        <taxon>Candidatus Promineifilaceae</taxon>
        <taxon>Candidatus Promineifilum</taxon>
    </lineage>
</organism>
<dbReference type="Proteomes" id="UP000215027">
    <property type="component" value="Chromosome I"/>
</dbReference>